<sequence>MSYSLVFSLHAVESFDAIKSQLLEKWGIKIVSNFEKRTIKVLETISISPLIFQGVKHAPQIRKGFIHKNCSVFYEIKQDHINILFFWDNRQEPLF</sequence>
<reference evidence="1 2" key="1">
    <citation type="submission" date="2018-05" db="EMBL/GenBank/DDBJ databases">
        <title>Genomic Encyclopedia of Archaeal and Bacterial Type Strains, Phase II (KMG-II): from individual species to whole genera.</title>
        <authorList>
            <person name="Goeker M."/>
        </authorList>
    </citation>
    <scope>NUCLEOTIDE SEQUENCE [LARGE SCALE GENOMIC DNA]</scope>
    <source>
        <strain evidence="1 2">DSM 19975</strain>
    </source>
</reference>
<dbReference type="EMBL" id="QGHA01000010">
    <property type="protein sequence ID" value="PWK73726.1"/>
    <property type="molecule type" value="Genomic_DNA"/>
</dbReference>
<comment type="caution">
    <text evidence="1">The sequence shown here is derived from an EMBL/GenBank/DDBJ whole genome shotgun (WGS) entry which is preliminary data.</text>
</comment>
<accession>A0A316H299</accession>
<protein>
    <submittedName>
        <fullName evidence="1">Plasmid stabilization system protein ParE</fullName>
    </submittedName>
</protein>
<evidence type="ECO:0000313" key="2">
    <source>
        <dbReference type="Proteomes" id="UP000245678"/>
    </source>
</evidence>
<dbReference type="Proteomes" id="UP000245678">
    <property type="component" value="Unassembled WGS sequence"/>
</dbReference>
<proteinExistence type="predicted"/>
<name>A0A316H299_9SPHI</name>
<dbReference type="AlphaFoldDB" id="A0A316H299"/>
<dbReference type="InterPro" id="IPR035093">
    <property type="entry name" value="RelE/ParE_toxin_dom_sf"/>
</dbReference>
<gene>
    <name evidence="1" type="ORF">LX99_04111</name>
</gene>
<organism evidence="1 2">
    <name type="scientific">Mucilaginibacter oryzae</name>
    <dbReference type="NCBI Taxonomy" id="468058"/>
    <lineage>
        <taxon>Bacteria</taxon>
        <taxon>Pseudomonadati</taxon>
        <taxon>Bacteroidota</taxon>
        <taxon>Sphingobacteriia</taxon>
        <taxon>Sphingobacteriales</taxon>
        <taxon>Sphingobacteriaceae</taxon>
        <taxon>Mucilaginibacter</taxon>
    </lineage>
</organism>
<dbReference type="Gene3D" id="3.30.2310.20">
    <property type="entry name" value="RelE-like"/>
    <property type="match status" value="1"/>
</dbReference>
<keyword evidence="2" id="KW-1185">Reference proteome</keyword>
<evidence type="ECO:0000313" key="1">
    <source>
        <dbReference type="EMBL" id="PWK73726.1"/>
    </source>
</evidence>